<dbReference type="HAMAP" id="MF_00735">
    <property type="entry name" value="Methyltr_PrmA"/>
    <property type="match status" value="1"/>
</dbReference>
<evidence type="ECO:0000256" key="6">
    <source>
        <dbReference type="HAMAP-Rule" id="MF_00735"/>
    </source>
</evidence>
<dbReference type="CDD" id="cd02440">
    <property type="entry name" value="AdoMet_MTases"/>
    <property type="match status" value="1"/>
</dbReference>
<dbReference type="GO" id="GO:0008276">
    <property type="term" value="F:protein methyltransferase activity"/>
    <property type="evidence" value="ECO:0007669"/>
    <property type="project" value="UniProtKB-UniRule"/>
</dbReference>
<dbReference type="InterPro" id="IPR004498">
    <property type="entry name" value="Ribosomal_PrmA_MeTrfase"/>
</dbReference>
<proteinExistence type="inferred from homology"/>
<dbReference type="AlphaFoldDB" id="A0A844ZRU2"/>
<dbReference type="PANTHER" id="PTHR43648:SF1">
    <property type="entry name" value="ELECTRON TRANSFER FLAVOPROTEIN BETA SUBUNIT LYSINE METHYLTRANSFERASE"/>
    <property type="match status" value="1"/>
</dbReference>
<name>A0A844ZRU2_9SPHN</name>
<dbReference type="Pfam" id="PF06325">
    <property type="entry name" value="PrmA"/>
    <property type="match status" value="1"/>
</dbReference>
<feature type="binding site" evidence="6">
    <location>
        <position position="137"/>
    </location>
    <ligand>
        <name>S-adenosyl-L-methionine</name>
        <dbReference type="ChEBI" id="CHEBI:59789"/>
    </ligand>
</feature>
<dbReference type="PANTHER" id="PTHR43648">
    <property type="entry name" value="ELECTRON TRANSFER FLAVOPROTEIN BETA SUBUNIT LYSINE METHYLTRANSFERASE"/>
    <property type="match status" value="1"/>
</dbReference>
<keyword evidence="4 6" id="KW-0808">Transferase</keyword>
<evidence type="ECO:0000313" key="7">
    <source>
        <dbReference type="EMBL" id="MXO90458.1"/>
    </source>
</evidence>
<dbReference type="EC" id="2.1.1.-" evidence="6"/>
<dbReference type="Proteomes" id="UP000442714">
    <property type="component" value="Unassembled WGS sequence"/>
</dbReference>
<keyword evidence="5 6" id="KW-0949">S-adenosyl-L-methionine</keyword>
<dbReference type="EMBL" id="WTYX01000001">
    <property type="protein sequence ID" value="MXO90458.1"/>
    <property type="molecule type" value="Genomic_DNA"/>
</dbReference>
<evidence type="ECO:0000256" key="3">
    <source>
        <dbReference type="ARBA" id="ARBA00022603"/>
    </source>
</evidence>
<dbReference type="Gene3D" id="3.40.50.150">
    <property type="entry name" value="Vaccinia Virus protein VP39"/>
    <property type="match status" value="1"/>
</dbReference>
<protein>
    <recommendedName>
        <fullName evidence="6">Ribosomal protein L11 methyltransferase</fullName>
        <shortName evidence="6">L11 Mtase</shortName>
        <ecNumber evidence="6">2.1.1.-</ecNumber>
    </recommendedName>
</protein>
<keyword evidence="8" id="KW-1185">Reference proteome</keyword>
<reference evidence="7 8" key="1">
    <citation type="submission" date="2019-12" db="EMBL/GenBank/DDBJ databases">
        <title>Genomic-based taxomic classification of the family Erythrobacteraceae.</title>
        <authorList>
            <person name="Xu L."/>
        </authorList>
    </citation>
    <scope>NUCLEOTIDE SEQUENCE [LARGE SCALE GENOMIC DNA]</scope>
    <source>
        <strain evidence="7 8">KCTC 52763</strain>
    </source>
</reference>
<evidence type="ECO:0000256" key="2">
    <source>
        <dbReference type="ARBA" id="ARBA00022490"/>
    </source>
</evidence>
<feature type="binding site" evidence="6">
    <location>
        <position position="236"/>
    </location>
    <ligand>
        <name>S-adenosyl-L-methionine</name>
        <dbReference type="ChEBI" id="CHEBI:59789"/>
    </ligand>
</feature>
<evidence type="ECO:0000256" key="4">
    <source>
        <dbReference type="ARBA" id="ARBA00022679"/>
    </source>
</evidence>
<gene>
    <name evidence="6" type="primary">prmA</name>
    <name evidence="7" type="ORF">GRI41_06465</name>
</gene>
<dbReference type="OrthoDB" id="9785995at2"/>
<comment type="catalytic activity">
    <reaction evidence="6">
        <text>L-lysyl-[protein] + 3 S-adenosyl-L-methionine = N(6),N(6),N(6)-trimethyl-L-lysyl-[protein] + 3 S-adenosyl-L-homocysteine + 3 H(+)</text>
        <dbReference type="Rhea" id="RHEA:54192"/>
        <dbReference type="Rhea" id="RHEA-COMP:9752"/>
        <dbReference type="Rhea" id="RHEA-COMP:13826"/>
        <dbReference type="ChEBI" id="CHEBI:15378"/>
        <dbReference type="ChEBI" id="CHEBI:29969"/>
        <dbReference type="ChEBI" id="CHEBI:57856"/>
        <dbReference type="ChEBI" id="CHEBI:59789"/>
        <dbReference type="ChEBI" id="CHEBI:61961"/>
    </reaction>
</comment>
<accession>A0A844ZRU2</accession>
<comment type="similarity">
    <text evidence="1 6">Belongs to the methyltransferase superfamily. PrmA family.</text>
</comment>
<keyword evidence="3 6" id="KW-0489">Methyltransferase</keyword>
<comment type="function">
    <text evidence="6">Methylates ribosomal protein L11.</text>
</comment>
<sequence>MSDSWKITAFANKADVENALLAHDEALNWDHEIVLSGSEIAEDSPQDWKLEAWLPRKPDENDTAAIAALFAGIAPELTIDRLEEQDWLTLSQHGVDPIHAGKFYIHTPDHPANDNSATTSITIPASQAFGTGQHETTAGCLAMLTLMKRSGVAARNVADIGTGTGLLAFAALDLWPGAFATASDIDPVCTGVVEANAATNNFALGHRRGELTMVIADGMDDPLLQARGPYDVLIANILAGPLVDLAPDFAECVPAGGHLVLAGLITKQERRVRRAYRRAGFRLAKRLVKGDWSILWLRKRRKV</sequence>
<evidence type="ECO:0000256" key="1">
    <source>
        <dbReference type="ARBA" id="ARBA00009741"/>
    </source>
</evidence>
<dbReference type="GO" id="GO:0005737">
    <property type="term" value="C:cytoplasm"/>
    <property type="evidence" value="ECO:0007669"/>
    <property type="project" value="UniProtKB-SubCell"/>
</dbReference>
<dbReference type="SUPFAM" id="SSF53335">
    <property type="entry name" value="S-adenosyl-L-methionine-dependent methyltransferases"/>
    <property type="match status" value="1"/>
</dbReference>
<dbReference type="InterPro" id="IPR050078">
    <property type="entry name" value="Ribosomal_L11_MeTrfase_PrmA"/>
</dbReference>
<dbReference type="GO" id="GO:0032259">
    <property type="term" value="P:methylation"/>
    <property type="evidence" value="ECO:0007669"/>
    <property type="project" value="UniProtKB-KW"/>
</dbReference>
<comment type="subcellular location">
    <subcellularLocation>
        <location evidence="6">Cytoplasm</location>
    </subcellularLocation>
</comment>
<feature type="binding site" evidence="6">
    <location>
        <position position="161"/>
    </location>
    <ligand>
        <name>S-adenosyl-L-methionine</name>
        <dbReference type="ChEBI" id="CHEBI:59789"/>
    </ligand>
</feature>
<dbReference type="RefSeq" id="WP_160604658.1">
    <property type="nucleotide sequence ID" value="NZ_WTYX01000001.1"/>
</dbReference>
<comment type="caution">
    <text evidence="7">The sequence shown here is derived from an EMBL/GenBank/DDBJ whole genome shotgun (WGS) entry which is preliminary data.</text>
</comment>
<evidence type="ECO:0000313" key="8">
    <source>
        <dbReference type="Proteomes" id="UP000442714"/>
    </source>
</evidence>
<organism evidence="7 8">
    <name type="scientific">Pontixanthobacter aquaemixtae</name>
    <dbReference type="NCBI Taxonomy" id="1958940"/>
    <lineage>
        <taxon>Bacteria</taxon>
        <taxon>Pseudomonadati</taxon>
        <taxon>Pseudomonadota</taxon>
        <taxon>Alphaproteobacteria</taxon>
        <taxon>Sphingomonadales</taxon>
        <taxon>Erythrobacteraceae</taxon>
        <taxon>Pontixanthobacter</taxon>
    </lineage>
</organism>
<dbReference type="InterPro" id="IPR029063">
    <property type="entry name" value="SAM-dependent_MTases_sf"/>
</dbReference>
<keyword evidence="2 6" id="KW-0963">Cytoplasm</keyword>
<evidence type="ECO:0000256" key="5">
    <source>
        <dbReference type="ARBA" id="ARBA00022691"/>
    </source>
</evidence>
<feature type="binding site" evidence="6">
    <location>
        <position position="184"/>
    </location>
    <ligand>
        <name>S-adenosyl-L-methionine</name>
        <dbReference type="ChEBI" id="CHEBI:59789"/>
    </ligand>
</feature>